<dbReference type="AlphaFoldDB" id="A0AAV9PKR1"/>
<protein>
    <submittedName>
        <fullName evidence="1">Uncharacterized protein</fullName>
    </submittedName>
</protein>
<dbReference type="GeneID" id="89922673"/>
<name>A0AAV9PKR1_9PEZI</name>
<proteinExistence type="predicted"/>
<gene>
    <name evidence="1" type="ORF">LTR77_001325</name>
</gene>
<accession>A0AAV9PKR1</accession>
<organism evidence="1 2">
    <name type="scientific">Saxophila tyrrhenica</name>
    <dbReference type="NCBI Taxonomy" id="1690608"/>
    <lineage>
        <taxon>Eukaryota</taxon>
        <taxon>Fungi</taxon>
        <taxon>Dikarya</taxon>
        <taxon>Ascomycota</taxon>
        <taxon>Pezizomycotina</taxon>
        <taxon>Dothideomycetes</taxon>
        <taxon>Dothideomycetidae</taxon>
        <taxon>Mycosphaerellales</taxon>
        <taxon>Extremaceae</taxon>
        <taxon>Saxophila</taxon>
    </lineage>
</organism>
<evidence type="ECO:0000313" key="1">
    <source>
        <dbReference type="EMBL" id="KAK5174245.1"/>
    </source>
</evidence>
<dbReference type="Proteomes" id="UP001337655">
    <property type="component" value="Unassembled WGS sequence"/>
</dbReference>
<reference evidence="1 2" key="1">
    <citation type="submission" date="2023-08" db="EMBL/GenBank/DDBJ databases">
        <title>Black Yeasts Isolated from many extreme environments.</title>
        <authorList>
            <person name="Coleine C."/>
            <person name="Stajich J.E."/>
            <person name="Selbmann L."/>
        </authorList>
    </citation>
    <scope>NUCLEOTIDE SEQUENCE [LARGE SCALE GENOMIC DNA]</scope>
    <source>
        <strain evidence="1 2">CCFEE 5935</strain>
    </source>
</reference>
<dbReference type="RefSeq" id="XP_064662914.1">
    <property type="nucleotide sequence ID" value="XM_064798587.1"/>
</dbReference>
<keyword evidence="2" id="KW-1185">Reference proteome</keyword>
<dbReference type="EMBL" id="JAVRRT010000002">
    <property type="protein sequence ID" value="KAK5174245.1"/>
    <property type="molecule type" value="Genomic_DNA"/>
</dbReference>
<evidence type="ECO:0000313" key="2">
    <source>
        <dbReference type="Proteomes" id="UP001337655"/>
    </source>
</evidence>
<comment type="caution">
    <text evidence="1">The sequence shown here is derived from an EMBL/GenBank/DDBJ whole genome shotgun (WGS) entry which is preliminary data.</text>
</comment>
<sequence>MDESSGHHLSGVLQFDDREKYDAAQNDGRTKELLDDIGKGRFTRSQPIFLTGGLLVETARKVKGGLNQNGAKGIVSRDVGVCSDSASVAKGDIVGMLFRIDPIQL</sequence>